<dbReference type="GO" id="GO:0005506">
    <property type="term" value="F:iron ion binding"/>
    <property type="evidence" value="ECO:0007669"/>
    <property type="project" value="InterPro"/>
</dbReference>
<proteinExistence type="inferred from homology"/>
<evidence type="ECO:0000256" key="4">
    <source>
        <dbReference type="ARBA" id="ARBA00023004"/>
    </source>
</evidence>
<evidence type="ECO:0000313" key="6">
    <source>
        <dbReference type="Proteomes" id="UP001055115"/>
    </source>
</evidence>
<protein>
    <submittedName>
        <fullName evidence="5">Cholesterol 7-alpha-monooxygenase</fullName>
    </submittedName>
</protein>
<dbReference type="GO" id="GO:0020037">
    <property type="term" value="F:heme binding"/>
    <property type="evidence" value="ECO:0007669"/>
    <property type="project" value="InterPro"/>
</dbReference>
<dbReference type="SUPFAM" id="SSF48264">
    <property type="entry name" value="Cytochrome P450"/>
    <property type="match status" value="1"/>
</dbReference>
<evidence type="ECO:0000256" key="2">
    <source>
        <dbReference type="ARBA" id="ARBA00022617"/>
    </source>
</evidence>
<dbReference type="Gene3D" id="1.10.630.10">
    <property type="entry name" value="Cytochrome P450"/>
    <property type="match status" value="1"/>
</dbReference>
<keyword evidence="2" id="KW-0349">Heme</keyword>
<dbReference type="Proteomes" id="UP001055115">
    <property type="component" value="Unassembled WGS sequence"/>
</dbReference>
<reference evidence="5 6" key="1">
    <citation type="submission" date="2022-03" db="EMBL/GenBank/DDBJ databases">
        <title>Genome data of Colletotrichum spp.</title>
        <authorList>
            <person name="Utami Y.D."/>
            <person name="Hiruma K."/>
        </authorList>
    </citation>
    <scope>NUCLEOTIDE SEQUENCE [LARGE SCALE GENOMIC DNA]</scope>
    <source>
        <strain evidence="5 6">MAFF 239500</strain>
    </source>
</reference>
<dbReference type="InterPro" id="IPR036396">
    <property type="entry name" value="Cyt_P450_sf"/>
</dbReference>
<dbReference type="EMBL" id="BQXU01000007">
    <property type="protein sequence ID" value="GKT43290.1"/>
    <property type="molecule type" value="Genomic_DNA"/>
</dbReference>
<dbReference type="PANTHER" id="PTHR24304:SF2">
    <property type="entry name" value="24-HYDROXYCHOLESTEROL 7-ALPHA-HYDROXYLASE"/>
    <property type="match status" value="1"/>
</dbReference>
<dbReference type="GeneID" id="73324273"/>
<dbReference type="GO" id="GO:0004497">
    <property type="term" value="F:monooxygenase activity"/>
    <property type="evidence" value="ECO:0007669"/>
    <property type="project" value="InterPro"/>
</dbReference>
<evidence type="ECO:0000313" key="5">
    <source>
        <dbReference type="EMBL" id="GKT43290.1"/>
    </source>
</evidence>
<gene>
    <name evidence="5" type="ORF">ColSpa_03471</name>
</gene>
<dbReference type="InterPro" id="IPR001128">
    <property type="entry name" value="Cyt_P450"/>
</dbReference>
<keyword evidence="4" id="KW-0408">Iron</keyword>
<sequence length="84" mass="9687">MKGRPSSFFPYGGGYVMCPGRHFAKQEIMLAIAVLVTKFEIEFVEWTNSDGSKSDKPPQDDARFAGFIAMSPDRDAKIRWRRRW</sequence>
<dbReference type="PANTHER" id="PTHR24304">
    <property type="entry name" value="CYTOCHROME P450 FAMILY 7"/>
    <property type="match status" value="1"/>
</dbReference>
<dbReference type="RefSeq" id="XP_049125640.1">
    <property type="nucleotide sequence ID" value="XM_049269683.1"/>
</dbReference>
<accession>A0AA37LB26</accession>
<dbReference type="InterPro" id="IPR050529">
    <property type="entry name" value="CYP450_sterol_14alpha_dmase"/>
</dbReference>
<keyword evidence="3" id="KW-0479">Metal-binding</keyword>
<comment type="similarity">
    <text evidence="1">Belongs to the cytochrome P450 family.</text>
</comment>
<name>A0AA37LB26_9PEZI</name>
<keyword evidence="6" id="KW-1185">Reference proteome</keyword>
<organism evidence="5 6">
    <name type="scientific">Colletotrichum spaethianum</name>
    <dbReference type="NCBI Taxonomy" id="700344"/>
    <lineage>
        <taxon>Eukaryota</taxon>
        <taxon>Fungi</taxon>
        <taxon>Dikarya</taxon>
        <taxon>Ascomycota</taxon>
        <taxon>Pezizomycotina</taxon>
        <taxon>Sordariomycetes</taxon>
        <taxon>Hypocreomycetidae</taxon>
        <taxon>Glomerellales</taxon>
        <taxon>Glomerellaceae</taxon>
        <taxon>Colletotrichum</taxon>
        <taxon>Colletotrichum spaethianum species complex</taxon>
    </lineage>
</organism>
<evidence type="ECO:0000256" key="3">
    <source>
        <dbReference type="ARBA" id="ARBA00022723"/>
    </source>
</evidence>
<evidence type="ECO:0000256" key="1">
    <source>
        <dbReference type="ARBA" id="ARBA00010617"/>
    </source>
</evidence>
<dbReference type="GO" id="GO:0016705">
    <property type="term" value="F:oxidoreductase activity, acting on paired donors, with incorporation or reduction of molecular oxygen"/>
    <property type="evidence" value="ECO:0007669"/>
    <property type="project" value="InterPro"/>
</dbReference>
<dbReference type="Pfam" id="PF00067">
    <property type="entry name" value="p450"/>
    <property type="match status" value="1"/>
</dbReference>
<dbReference type="AlphaFoldDB" id="A0AA37LB26"/>
<comment type="caution">
    <text evidence="5">The sequence shown here is derived from an EMBL/GenBank/DDBJ whole genome shotgun (WGS) entry which is preliminary data.</text>
</comment>